<evidence type="ECO:0000256" key="5">
    <source>
        <dbReference type="SAM" id="SignalP"/>
    </source>
</evidence>
<dbReference type="STRING" id="35608.A0A2U1NCN8"/>
<evidence type="ECO:0000256" key="1">
    <source>
        <dbReference type="ARBA" id="ARBA00008668"/>
    </source>
</evidence>
<dbReference type="Pfam" id="PF00657">
    <property type="entry name" value="Lipase_GDSL"/>
    <property type="match status" value="3"/>
</dbReference>
<reference evidence="6 7" key="1">
    <citation type="journal article" date="2018" name="Mol. Plant">
        <title>The genome of Artemisia annua provides insight into the evolution of Asteraceae family and artemisinin biosynthesis.</title>
        <authorList>
            <person name="Shen Q."/>
            <person name="Zhang L."/>
            <person name="Liao Z."/>
            <person name="Wang S."/>
            <person name="Yan T."/>
            <person name="Shi P."/>
            <person name="Liu M."/>
            <person name="Fu X."/>
            <person name="Pan Q."/>
            <person name="Wang Y."/>
            <person name="Lv Z."/>
            <person name="Lu X."/>
            <person name="Zhang F."/>
            <person name="Jiang W."/>
            <person name="Ma Y."/>
            <person name="Chen M."/>
            <person name="Hao X."/>
            <person name="Li L."/>
            <person name="Tang Y."/>
            <person name="Lv G."/>
            <person name="Zhou Y."/>
            <person name="Sun X."/>
            <person name="Brodelius P.E."/>
            <person name="Rose J.K.C."/>
            <person name="Tang K."/>
        </authorList>
    </citation>
    <scope>NUCLEOTIDE SEQUENCE [LARGE SCALE GENOMIC DNA]</scope>
    <source>
        <strain evidence="7">cv. Huhao1</strain>
        <tissue evidence="6">Leaf</tissue>
    </source>
</reference>
<dbReference type="InterPro" id="IPR036514">
    <property type="entry name" value="SGNH_hydro_sf"/>
</dbReference>
<evidence type="ECO:0008006" key="8">
    <source>
        <dbReference type="Google" id="ProtNLM"/>
    </source>
</evidence>
<protein>
    <recommendedName>
        <fullName evidence="8">GDSL-like Lipase/Acylhydrolase superfamily protein</fullName>
    </recommendedName>
</protein>
<dbReference type="OrthoDB" id="1600564at2759"/>
<dbReference type="PANTHER" id="PTHR22835">
    <property type="entry name" value="ZINC FINGER FYVE DOMAIN CONTAINING PROTEIN"/>
    <property type="match status" value="1"/>
</dbReference>
<keyword evidence="7" id="KW-1185">Reference proteome</keyword>
<keyword evidence="3" id="KW-0378">Hydrolase</keyword>
<dbReference type="SUPFAM" id="SSF52266">
    <property type="entry name" value="SGNH hydrolase"/>
    <property type="match status" value="2"/>
</dbReference>
<dbReference type="EMBL" id="PKPP01003106">
    <property type="protein sequence ID" value="PWA71282.1"/>
    <property type="molecule type" value="Genomic_DNA"/>
</dbReference>
<feature type="signal peptide" evidence="5">
    <location>
        <begin position="1"/>
        <end position="27"/>
    </location>
</feature>
<evidence type="ECO:0000256" key="3">
    <source>
        <dbReference type="ARBA" id="ARBA00022801"/>
    </source>
</evidence>
<comment type="similarity">
    <text evidence="1">Belongs to the 'GDSL' lipolytic enzyme family.</text>
</comment>
<dbReference type="FunFam" id="3.40.50.1110:FF:000003">
    <property type="entry name" value="GDSL esterase/lipase APG"/>
    <property type="match status" value="1"/>
</dbReference>
<keyword evidence="4" id="KW-0325">Glycoprotein</keyword>
<dbReference type="Gene3D" id="3.40.50.1110">
    <property type="entry name" value="SGNH hydrolase"/>
    <property type="match status" value="3"/>
</dbReference>
<organism evidence="6 7">
    <name type="scientific">Artemisia annua</name>
    <name type="common">Sweet wormwood</name>
    <dbReference type="NCBI Taxonomy" id="35608"/>
    <lineage>
        <taxon>Eukaryota</taxon>
        <taxon>Viridiplantae</taxon>
        <taxon>Streptophyta</taxon>
        <taxon>Embryophyta</taxon>
        <taxon>Tracheophyta</taxon>
        <taxon>Spermatophyta</taxon>
        <taxon>Magnoliopsida</taxon>
        <taxon>eudicotyledons</taxon>
        <taxon>Gunneridae</taxon>
        <taxon>Pentapetalae</taxon>
        <taxon>asterids</taxon>
        <taxon>campanulids</taxon>
        <taxon>Asterales</taxon>
        <taxon>Asteraceae</taxon>
        <taxon>Asteroideae</taxon>
        <taxon>Anthemideae</taxon>
        <taxon>Artemisiinae</taxon>
        <taxon>Artemisia</taxon>
    </lineage>
</organism>
<dbReference type="Proteomes" id="UP000245207">
    <property type="component" value="Unassembled WGS sequence"/>
</dbReference>
<name>A0A2U1NCN8_ARTAN</name>
<dbReference type="InterPro" id="IPR001087">
    <property type="entry name" value="GDSL"/>
</dbReference>
<evidence type="ECO:0000256" key="4">
    <source>
        <dbReference type="ARBA" id="ARBA00023180"/>
    </source>
</evidence>
<evidence type="ECO:0000313" key="6">
    <source>
        <dbReference type="EMBL" id="PWA71282.1"/>
    </source>
</evidence>
<sequence length="880" mass="96088">MAISSSSFFMLSFMIMLLWSCAMHASGCYTSIISFGDSLADTGNLKQLAAKTNSQPPHFLFPPYGETFFHKPTGRCSNGRLIIDFIAESLGMPLIPPSEGVRTNGLLENGQGVNFAVAGATALDSSFHEAHGVVNPYTNASLDVQLEWFKEWLPSICGKTSDCKIFLQKSLILMGEIGGNDYNHAVMAGKPISELQSYVPLVINTIVSAINELIELGAETLVIPGNLPIGCSAAYLTIYYGSDKVEYDSTTGCITALNKFAEYHNELLQTSLNQIREVHPHVNIIYADYYNAAMQFFRSPQKYGFTNGALKACCGGGGPYNYNPLVDCADPTSTTCDQPETYANWDGLHLTEAAYQVIFKSLFKGTYTTPRFNSVCPTLNVQAMDASTIPLRYDKIISFGDSIADTGNFLHSGALTNPVIGKLPYGETFFHHATGRCSNGRLIIDFIAEEYGVPYLPSYLPVDGTLKSKAKHGINFAVAGATALDSKFFYDQGIGKALWSNDSLSTQLGWFKELKSTMCTTKKECDSYFKKSLFVMGEIGGNDYNYAFFMVIEEGAKDVVVPGNFPIGCWAAYLTMFGTQNKSAYDGDGCLKAHNAFSKYHNAQLKLRLEQLRQKYPQARIMYADYYGAAKALFHTPRHLGLENGGLIACCGGGGPYNFNFTARCGHEGSKACKDPSTYANWDGLHLTETAYSHIATGLLKGTFTSPEEPRPISTPSPSSMVIEEGAKDVVVPGNFPIGCWAAYLTMFGTQNKSAYDGDGCLKAHNAFSKYHNAQLKLRLEQLRQKYPQARIMYADYYGAAKALFHTPRHLGLENGGLIACCGGGGPYNFNFTARCGHEGSKACKDPSTYANWDGLHLTETAYSHIATGLLKGTFTSPPI</sequence>
<dbReference type="PANTHER" id="PTHR22835:SF611">
    <property type="entry name" value="GDSL-LIKE LIPASE_ACYLHYDROLASE SUPERFAMILY PROTEIN-RELATED"/>
    <property type="match status" value="1"/>
</dbReference>
<keyword evidence="2 5" id="KW-0732">Signal</keyword>
<dbReference type="InterPro" id="IPR035669">
    <property type="entry name" value="SGNH_plant_lipase-like"/>
</dbReference>
<feature type="chain" id="PRO_5015396409" description="GDSL-like Lipase/Acylhydrolase superfamily protein" evidence="5">
    <location>
        <begin position="28"/>
        <end position="880"/>
    </location>
</feature>
<evidence type="ECO:0000256" key="2">
    <source>
        <dbReference type="ARBA" id="ARBA00022729"/>
    </source>
</evidence>
<dbReference type="GO" id="GO:0016788">
    <property type="term" value="F:hydrolase activity, acting on ester bonds"/>
    <property type="evidence" value="ECO:0007669"/>
    <property type="project" value="InterPro"/>
</dbReference>
<evidence type="ECO:0000313" key="7">
    <source>
        <dbReference type="Proteomes" id="UP000245207"/>
    </source>
</evidence>
<gene>
    <name evidence="6" type="ORF">CTI12_AA285280</name>
</gene>
<accession>A0A2U1NCN8</accession>
<dbReference type="CDD" id="cd01837">
    <property type="entry name" value="SGNH_plant_lipase_like"/>
    <property type="match status" value="2"/>
</dbReference>
<comment type="caution">
    <text evidence="6">The sequence shown here is derived from an EMBL/GenBank/DDBJ whole genome shotgun (WGS) entry which is preliminary data.</text>
</comment>
<proteinExistence type="inferred from homology"/>
<dbReference type="AlphaFoldDB" id="A0A2U1NCN8"/>